<keyword evidence="1" id="KW-0732">Signal</keyword>
<gene>
    <name evidence="2" type="ORF">D9758_004953</name>
</gene>
<evidence type="ECO:0000313" key="2">
    <source>
        <dbReference type="EMBL" id="KAF5372095.1"/>
    </source>
</evidence>
<evidence type="ECO:0000313" key="3">
    <source>
        <dbReference type="Proteomes" id="UP000559256"/>
    </source>
</evidence>
<reference evidence="2 3" key="1">
    <citation type="journal article" date="2020" name="ISME J.">
        <title>Uncovering the hidden diversity of litter-decomposition mechanisms in mushroom-forming fungi.</title>
        <authorList>
            <person name="Floudas D."/>
            <person name="Bentzer J."/>
            <person name="Ahren D."/>
            <person name="Johansson T."/>
            <person name="Persson P."/>
            <person name="Tunlid A."/>
        </authorList>
    </citation>
    <scope>NUCLEOTIDE SEQUENCE [LARGE SCALE GENOMIC DNA]</scope>
    <source>
        <strain evidence="2 3">CBS 291.85</strain>
    </source>
</reference>
<dbReference type="Proteomes" id="UP000559256">
    <property type="component" value="Unassembled WGS sequence"/>
</dbReference>
<comment type="caution">
    <text evidence="2">The sequence shown here is derived from an EMBL/GenBank/DDBJ whole genome shotgun (WGS) entry which is preliminary data.</text>
</comment>
<organism evidence="2 3">
    <name type="scientific">Tetrapyrgos nigripes</name>
    <dbReference type="NCBI Taxonomy" id="182062"/>
    <lineage>
        <taxon>Eukaryota</taxon>
        <taxon>Fungi</taxon>
        <taxon>Dikarya</taxon>
        <taxon>Basidiomycota</taxon>
        <taxon>Agaricomycotina</taxon>
        <taxon>Agaricomycetes</taxon>
        <taxon>Agaricomycetidae</taxon>
        <taxon>Agaricales</taxon>
        <taxon>Marasmiineae</taxon>
        <taxon>Marasmiaceae</taxon>
        <taxon>Tetrapyrgos</taxon>
    </lineage>
</organism>
<sequence length="157" mass="16510">MQFTASLYQALSFIAFVGGVASTPMIATPYSSAQITRVVDFKGSSNTTAIETRTTDALGTVLVCIALNFAGCVLIQTVPNGICVPLGPDLNDFVSSFGPDAGQQCFIFADPGCTGDNRGPIEFPGVSDLSQSFLTSDGRLNPPFNDVTSSYQCFNNV</sequence>
<keyword evidence="3" id="KW-1185">Reference proteome</keyword>
<name>A0A8H5LW15_9AGAR</name>
<feature type="signal peptide" evidence="1">
    <location>
        <begin position="1"/>
        <end position="22"/>
    </location>
</feature>
<protein>
    <submittedName>
        <fullName evidence="2">Uncharacterized protein</fullName>
    </submittedName>
</protein>
<proteinExistence type="predicted"/>
<feature type="chain" id="PRO_5034980078" evidence="1">
    <location>
        <begin position="23"/>
        <end position="157"/>
    </location>
</feature>
<accession>A0A8H5LW15</accession>
<evidence type="ECO:0000256" key="1">
    <source>
        <dbReference type="SAM" id="SignalP"/>
    </source>
</evidence>
<dbReference type="EMBL" id="JAACJM010000006">
    <property type="protein sequence ID" value="KAF5372095.1"/>
    <property type="molecule type" value="Genomic_DNA"/>
</dbReference>
<dbReference type="OrthoDB" id="5401396at2759"/>
<dbReference type="AlphaFoldDB" id="A0A8H5LW15"/>